<evidence type="ECO:0000313" key="3">
    <source>
        <dbReference type="Proteomes" id="UP000278143"/>
    </source>
</evidence>
<keyword evidence="3" id="KW-1185">Reference proteome</keyword>
<accession>A0A4P9Z2G7</accession>
<dbReference type="OrthoDB" id="5694615at2759"/>
<sequence>MLASRLRISSAMLASGRPLAARFSTLRPRAAGWLSATADVAPEYEVRHRYGGTQPASTMATKNAANDWLDVLDDAAEAQEAIRAFKEDGLVLGVSNIDGRINMMESNDVADAVHGSSSSSSPSSNTADASQA</sequence>
<protein>
    <submittedName>
        <fullName evidence="2">Uncharacterized protein</fullName>
    </submittedName>
</protein>
<reference evidence="3" key="1">
    <citation type="journal article" date="2018" name="Nat. Microbiol.">
        <title>Leveraging single-cell genomics to expand the fungal tree of life.</title>
        <authorList>
            <person name="Ahrendt S.R."/>
            <person name="Quandt C.A."/>
            <person name="Ciobanu D."/>
            <person name="Clum A."/>
            <person name="Salamov A."/>
            <person name="Andreopoulos B."/>
            <person name="Cheng J.F."/>
            <person name="Woyke T."/>
            <person name="Pelin A."/>
            <person name="Henrissat B."/>
            <person name="Reynolds N.K."/>
            <person name="Benny G.L."/>
            <person name="Smith M.E."/>
            <person name="James T.Y."/>
            <person name="Grigoriev I.V."/>
        </authorList>
    </citation>
    <scope>NUCLEOTIDE SEQUENCE [LARGE SCALE GENOMIC DNA]</scope>
    <source>
        <strain evidence="3">Benny S71-1</strain>
    </source>
</reference>
<feature type="region of interest" description="Disordered" evidence="1">
    <location>
        <begin position="109"/>
        <end position="132"/>
    </location>
</feature>
<evidence type="ECO:0000313" key="2">
    <source>
        <dbReference type="EMBL" id="RKP26586.1"/>
    </source>
</evidence>
<dbReference type="EMBL" id="KZ989383">
    <property type="protein sequence ID" value="RKP26586.1"/>
    <property type="molecule type" value="Genomic_DNA"/>
</dbReference>
<organism evidence="2 3">
    <name type="scientific">Syncephalis pseudoplumigaleata</name>
    <dbReference type="NCBI Taxonomy" id="1712513"/>
    <lineage>
        <taxon>Eukaryota</taxon>
        <taxon>Fungi</taxon>
        <taxon>Fungi incertae sedis</taxon>
        <taxon>Zoopagomycota</taxon>
        <taxon>Zoopagomycotina</taxon>
        <taxon>Zoopagomycetes</taxon>
        <taxon>Zoopagales</taxon>
        <taxon>Piptocephalidaceae</taxon>
        <taxon>Syncephalis</taxon>
    </lineage>
</organism>
<dbReference type="Proteomes" id="UP000278143">
    <property type="component" value="Unassembled WGS sequence"/>
</dbReference>
<evidence type="ECO:0000256" key="1">
    <source>
        <dbReference type="SAM" id="MobiDB-lite"/>
    </source>
</evidence>
<name>A0A4P9Z2G7_9FUNG</name>
<dbReference type="AlphaFoldDB" id="A0A4P9Z2G7"/>
<gene>
    <name evidence="2" type="ORF">SYNPS1DRAFT_21685</name>
</gene>
<proteinExistence type="predicted"/>